<gene>
    <name evidence="3" type="ORF">K1W68_03640</name>
</gene>
<sequence>MKKVCFLLAVLLCSSSAVAQSLTEKTGLNSVFGVAPATADFLREAAISDQFEIQSSQLAQEEHTASLQGFASRMITDHQATSGQLQEMVQNGDLQIDLPTALDSSYQEMLDRLRKLHGNNFVGRYRSDQISAHESAISFFQRYADSGDNMKLKSWAVKTLPILKSHLEMARALPQ</sequence>
<dbReference type="AlphaFoldDB" id="A0AAW5ERF6"/>
<accession>A0AAW5ERF6</accession>
<feature type="signal peptide" evidence="1">
    <location>
        <begin position="1"/>
        <end position="19"/>
    </location>
</feature>
<reference evidence="3" key="2">
    <citation type="submission" date="2022-03" db="EMBL/GenBank/DDBJ databases">
        <authorList>
            <person name="Ryngajllo M."/>
            <person name="Jacek P."/>
            <person name="Kubiak K."/>
        </authorList>
    </citation>
    <scope>NUCLEOTIDE SEQUENCE</scope>
    <source>
        <strain evidence="3">SI1</strain>
    </source>
</reference>
<dbReference type="InterPro" id="IPR025419">
    <property type="entry name" value="DUF4142"/>
</dbReference>
<feature type="domain" description="DUF4142" evidence="2">
    <location>
        <begin position="37"/>
        <end position="173"/>
    </location>
</feature>
<dbReference type="InterPro" id="IPR012347">
    <property type="entry name" value="Ferritin-like"/>
</dbReference>
<dbReference type="RefSeq" id="WP_247066350.1">
    <property type="nucleotide sequence ID" value="NZ_CP094848.1"/>
</dbReference>
<proteinExistence type="predicted"/>
<dbReference type="Proteomes" id="UP001202887">
    <property type="component" value="Unassembled WGS sequence"/>
</dbReference>
<evidence type="ECO:0000313" key="4">
    <source>
        <dbReference type="Proteomes" id="UP001202887"/>
    </source>
</evidence>
<reference evidence="3" key="1">
    <citation type="journal article" date="2021" name="Polymers (Basel)">
        <title>Highly Stretchable Bacterial Cellulose Produced by Komagataeibacter hansenii SI1.</title>
        <authorList>
            <person name="Cielecka I."/>
            <person name="Ryngajllo M."/>
            <person name="Maniukiewicz W."/>
            <person name="Bielecki S."/>
        </authorList>
    </citation>
    <scope>NUCLEOTIDE SEQUENCE</scope>
    <source>
        <strain evidence="3">SI1</strain>
    </source>
</reference>
<evidence type="ECO:0000259" key="2">
    <source>
        <dbReference type="Pfam" id="PF13628"/>
    </source>
</evidence>
<feature type="chain" id="PRO_5043363787" evidence="1">
    <location>
        <begin position="20"/>
        <end position="175"/>
    </location>
</feature>
<dbReference type="EMBL" id="JAIBCX010000006">
    <property type="protein sequence ID" value="MCJ8353089.1"/>
    <property type="molecule type" value="Genomic_DNA"/>
</dbReference>
<evidence type="ECO:0000313" key="3">
    <source>
        <dbReference type="EMBL" id="MCJ8353089.1"/>
    </source>
</evidence>
<evidence type="ECO:0000256" key="1">
    <source>
        <dbReference type="SAM" id="SignalP"/>
    </source>
</evidence>
<name>A0AAW5ERF6_NOVHA</name>
<organism evidence="3 4">
    <name type="scientific">Novacetimonas hansenii</name>
    <name type="common">Komagataeibacter hansenii</name>
    <dbReference type="NCBI Taxonomy" id="436"/>
    <lineage>
        <taxon>Bacteria</taxon>
        <taxon>Pseudomonadati</taxon>
        <taxon>Pseudomonadota</taxon>
        <taxon>Alphaproteobacteria</taxon>
        <taxon>Acetobacterales</taxon>
        <taxon>Acetobacteraceae</taxon>
        <taxon>Novacetimonas</taxon>
    </lineage>
</organism>
<dbReference type="Gene3D" id="1.20.1260.10">
    <property type="match status" value="1"/>
</dbReference>
<comment type="caution">
    <text evidence="3">The sequence shown here is derived from an EMBL/GenBank/DDBJ whole genome shotgun (WGS) entry which is preliminary data.</text>
</comment>
<dbReference type="PANTHER" id="PTHR38593">
    <property type="entry name" value="BLR2558 PROTEIN"/>
    <property type="match status" value="1"/>
</dbReference>
<dbReference type="Pfam" id="PF13628">
    <property type="entry name" value="DUF4142"/>
    <property type="match status" value="1"/>
</dbReference>
<dbReference type="PANTHER" id="PTHR38593:SF1">
    <property type="entry name" value="BLR2558 PROTEIN"/>
    <property type="match status" value="1"/>
</dbReference>
<protein>
    <submittedName>
        <fullName evidence="3">DUF4142 domain-containing protein</fullName>
    </submittedName>
</protein>
<keyword evidence="1" id="KW-0732">Signal</keyword>